<protein>
    <submittedName>
        <fullName evidence="1">ABATE domain-containing protein</fullName>
    </submittedName>
</protein>
<dbReference type="EMBL" id="JAOXLN010000002">
    <property type="protein sequence ID" value="MDZ5084331.1"/>
    <property type="molecule type" value="Genomic_DNA"/>
</dbReference>
<dbReference type="Proteomes" id="UP001289645">
    <property type="component" value="Unassembled WGS sequence"/>
</dbReference>
<name>A0ACC6MBK9_MYCPF</name>
<organism evidence="1 2">
    <name type="scientific">Mycolicibacterium parafortuitum</name>
    <name type="common">Mycobacterium parafortuitum</name>
    <dbReference type="NCBI Taxonomy" id="39692"/>
    <lineage>
        <taxon>Bacteria</taxon>
        <taxon>Bacillati</taxon>
        <taxon>Actinomycetota</taxon>
        <taxon>Actinomycetes</taxon>
        <taxon>Mycobacteriales</taxon>
        <taxon>Mycobacteriaceae</taxon>
        <taxon>Mycolicibacterium</taxon>
    </lineage>
</organism>
<accession>A0ACC6MBK9</accession>
<sequence length="201" mass="21680">MPESSARWVLPGEPLPVRLMNTVWADTAGVHDDLTTATALRGWLTDVAGFDPGSGPGVDPTPAELTEARALRDSLRRVAAFVTDDQRPAARSPVASVDTAVADINAMAADQAWPALLRRGDELRREAVAHEPPVRTALAGLAAQAIDLLTGPSAGALRACHAPHCVLYFVKSHPRREWCSQACGNRVRAARHYRRIRSGRQ</sequence>
<keyword evidence="2" id="KW-1185">Reference proteome</keyword>
<evidence type="ECO:0000313" key="2">
    <source>
        <dbReference type="Proteomes" id="UP001289645"/>
    </source>
</evidence>
<proteinExistence type="predicted"/>
<reference evidence="1 2" key="1">
    <citation type="journal article" date="2021" name="Chemosphere">
        <title>Bioballs carrying a syntrophic Rhodococcus and Mycolicibacterium consortium for simultaneous sorption and biodegradation of fuel oil in contaminated freshwater.</title>
        <authorList>
            <person name="Naloka K."/>
            <person name="Polrit D."/>
            <person name="Muangchinda C."/>
            <person name="Thoetkiattikul H."/>
            <person name="Pinyakong O."/>
        </authorList>
    </citation>
    <scope>NUCLEOTIDE SEQUENCE [LARGE SCALE GENOMIC DNA]</scope>
    <source>
        <strain evidence="1 2">J101</strain>
    </source>
</reference>
<comment type="caution">
    <text evidence="1">The sequence shown here is derived from an EMBL/GenBank/DDBJ whole genome shotgun (WGS) entry which is preliminary data.</text>
</comment>
<evidence type="ECO:0000313" key="1">
    <source>
        <dbReference type="EMBL" id="MDZ5084331.1"/>
    </source>
</evidence>
<gene>
    <name evidence="1" type="ORF">OHX15_02940</name>
</gene>